<dbReference type="EMBL" id="CP096983">
    <property type="protein sequence ID" value="URZ11011.1"/>
    <property type="molecule type" value="Genomic_DNA"/>
</dbReference>
<gene>
    <name evidence="1" type="ORF">CROST_017270</name>
</gene>
<dbReference type="KEGG" id="crw:CROST_017270"/>
<dbReference type="STRING" id="84029.CROST_41860"/>
<dbReference type="AlphaFoldDB" id="A0A1S8KYG7"/>
<accession>A0A1S8KYG7</accession>
<protein>
    <submittedName>
        <fullName evidence="1">Uncharacterized protein</fullName>
    </submittedName>
</protein>
<sequence>MCKLQKMMIINYHNAESTDQAFSKYKLIKILAKNLNIKQIRMFTIY</sequence>
<evidence type="ECO:0000313" key="1">
    <source>
        <dbReference type="EMBL" id="URZ11011.1"/>
    </source>
</evidence>
<dbReference type="Proteomes" id="UP000190951">
    <property type="component" value="Chromosome"/>
</dbReference>
<organism evidence="1 2">
    <name type="scientific">Clostridium felsineum</name>
    <dbReference type="NCBI Taxonomy" id="36839"/>
    <lineage>
        <taxon>Bacteria</taxon>
        <taxon>Bacillati</taxon>
        <taxon>Bacillota</taxon>
        <taxon>Clostridia</taxon>
        <taxon>Eubacteriales</taxon>
        <taxon>Clostridiaceae</taxon>
        <taxon>Clostridium</taxon>
    </lineage>
</organism>
<evidence type="ECO:0000313" key="2">
    <source>
        <dbReference type="Proteomes" id="UP000190951"/>
    </source>
</evidence>
<name>A0A1S8KYG7_9CLOT</name>
<keyword evidence="2" id="KW-1185">Reference proteome</keyword>
<proteinExistence type="predicted"/>
<reference evidence="1 2" key="1">
    <citation type="submission" date="2022-04" db="EMBL/GenBank/DDBJ databases">
        <title>Genome sequence of C. roseum typestrain.</title>
        <authorList>
            <person name="Poehlein A."/>
            <person name="Schoch T."/>
            <person name="Duerre P."/>
            <person name="Daniel R."/>
        </authorList>
    </citation>
    <scope>NUCLEOTIDE SEQUENCE [LARGE SCALE GENOMIC DNA]</scope>
    <source>
        <strain evidence="1 2">DSM 7320</strain>
    </source>
</reference>